<evidence type="ECO:0000313" key="2">
    <source>
        <dbReference type="Proteomes" id="UP000198607"/>
    </source>
</evidence>
<protein>
    <submittedName>
        <fullName evidence="1">Uncharacterized protein</fullName>
    </submittedName>
</protein>
<dbReference type="GO" id="GO:0006629">
    <property type="term" value="P:lipid metabolic process"/>
    <property type="evidence" value="ECO:0007669"/>
    <property type="project" value="InterPro"/>
</dbReference>
<sequence>MASQFELDCALMAGTSYYDTRDGNNRLPAPLGWMKIENPDSHVSNRNSGFEAVAFQQDTEIVISFAGTYDKSLADKAADAALASGLGTMQLYEAAQYYLVVKEANPGATISFTGHSLGGGLAALMGVMFDRAAVTFDQAPFANAASTSVRDGVIAYLNDKGYCAERLNELAPELLVYAGGNDRVGKVTGQYVTGELLHTPPFSAFSTLGMQSPIIHGGDAAAGDLHSQALLTAFLQSPAFQEMTTRLSSEPFNSRMLIAAASQAVPSAKRIASMPPGLKSLPLAK</sequence>
<dbReference type="SUPFAM" id="SSF53474">
    <property type="entry name" value="alpha/beta-Hydrolases"/>
    <property type="match status" value="1"/>
</dbReference>
<evidence type="ECO:0000313" key="1">
    <source>
        <dbReference type="EMBL" id="SDH97770.1"/>
    </source>
</evidence>
<organism evidence="1 2">
    <name type="scientific">Propionivibrio dicarboxylicus</name>
    <dbReference type="NCBI Taxonomy" id="83767"/>
    <lineage>
        <taxon>Bacteria</taxon>
        <taxon>Pseudomonadati</taxon>
        <taxon>Pseudomonadota</taxon>
        <taxon>Betaproteobacteria</taxon>
        <taxon>Rhodocyclales</taxon>
        <taxon>Rhodocyclaceae</taxon>
        <taxon>Propionivibrio</taxon>
    </lineage>
</organism>
<dbReference type="InterPro" id="IPR029058">
    <property type="entry name" value="AB_hydrolase_fold"/>
</dbReference>
<reference evidence="1 2" key="1">
    <citation type="submission" date="2016-10" db="EMBL/GenBank/DDBJ databases">
        <authorList>
            <person name="de Groot N.N."/>
        </authorList>
    </citation>
    <scope>NUCLEOTIDE SEQUENCE [LARGE SCALE GENOMIC DNA]</scope>
    <source>
        <strain evidence="1 2">DSM 5885</strain>
    </source>
</reference>
<keyword evidence="2" id="KW-1185">Reference proteome</keyword>
<accession>A0A1G8GU18</accession>
<dbReference type="Pfam" id="PF26363">
    <property type="entry name" value="Phospholipase-like"/>
    <property type="match status" value="1"/>
</dbReference>
<proteinExistence type="predicted"/>
<gene>
    <name evidence="1" type="ORF">SAMN05660652_02634</name>
</gene>
<dbReference type="AlphaFoldDB" id="A0A1G8GU18"/>
<dbReference type="Proteomes" id="UP000198607">
    <property type="component" value="Unassembled WGS sequence"/>
</dbReference>
<name>A0A1G8GU18_9RHOO</name>
<dbReference type="OrthoDB" id="6450827at2"/>
<dbReference type="EMBL" id="FNCY01000011">
    <property type="protein sequence ID" value="SDH97770.1"/>
    <property type="molecule type" value="Genomic_DNA"/>
</dbReference>
<dbReference type="CDD" id="cd00741">
    <property type="entry name" value="Lipase"/>
    <property type="match status" value="1"/>
</dbReference>
<dbReference type="Gene3D" id="3.40.50.1820">
    <property type="entry name" value="alpha/beta hydrolase"/>
    <property type="match status" value="1"/>
</dbReference>
<dbReference type="STRING" id="83767.SAMN05660652_02634"/>